<dbReference type="InterPro" id="IPR044034">
    <property type="entry name" value="NAC-like_UBA"/>
</dbReference>
<reference evidence="2 3" key="1">
    <citation type="submission" date="2016-06" db="EMBL/GenBank/DDBJ databases">
        <title>Evolution of pathogenesis and genome organization in the Tremellales.</title>
        <authorList>
            <person name="Cuomo C."/>
            <person name="Litvintseva A."/>
            <person name="Heitman J."/>
            <person name="Chen Y."/>
            <person name="Sun S."/>
            <person name="Springer D."/>
            <person name="Dromer F."/>
            <person name="Young S."/>
            <person name="Zeng Q."/>
            <person name="Chapman S."/>
            <person name="Gujja S."/>
            <person name="Saif S."/>
            <person name="Birren B."/>
        </authorList>
    </citation>
    <scope>NUCLEOTIDE SEQUENCE [LARGE SCALE GENOMIC DNA]</scope>
    <source>
        <strain evidence="2 3">ATCC 28783</strain>
    </source>
</reference>
<dbReference type="OrthoDB" id="285219at2759"/>
<dbReference type="EMBL" id="SDIL01000002">
    <property type="protein sequence ID" value="RXK42284.1"/>
    <property type="molecule type" value="Genomic_DNA"/>
</dbReference>
<keyword evidence="3" id="KW-1185">Reference proteome</keyword>
<evidence type="ECO:0000313" key="3">
    <source>
        <dbReference type="Proteomes" id="UP000289152"/>
    </source>
</evidence>
<sequence>MAGSSSSGRLPQPEVIMDFADGGTYIKDKLESAVLQLEKRRLMKEEGTKAQRAMEALEVKPVIDSKSEDVDLAVSQIGCTKDQAETALRAENGDLVKALIRLITPQRTGSYANGTA</sequence>
<evidence type="ECO:0000313" key="2">
    <source>
        <dbReference type="EMBL" id="RXK42284.1"/>
    </source>
</evidence>
<proteinExistence type="predicted"/>
<dbReference type="VEuPathDB" id="FungiDB:TREMEDRAFT_63574"/>
<dbReference type="Proteomes" id="UP000289152">
    <property type="component" value="Unassembled WGS sequence"/>
</dbReference>
<dbReference type="InParanoid" id="A0A4Q1BVV4"/>
<name>A0A4Q1BVV4_TREME</name>
<accession>A0A4Q1BVV4</accession>
<dbReference type="Gene3D" id="1.10.8.10">
    <property type="entry name" value="DNA helicase RuvA subunit, C-terminal domain"/>
    <property type="match status" value="1"/>
</dbReference>
<organism evidence="2 3">
    <name type="scientific">Tremella mesenterica</name>
    <name type="common">Jelly fungus</name>
    <dbReference type="NCBI Taxonomy" id="5217"/>
    <lineage>
        <taxon>Eukaryota</taxon>
        <taxon>Fungi</taxon>
        <taxon>Dikarya</taxon>
        <taxon>Basidiomycota</taxon>
        <taxon>Agaricomycotina</taxon>
        <taxon>Tremellomycetes</taxon>
        <taxon>Tremellales</taxon>
        <taxon>Tremellaceae</taxon>
        <taxon>Tremella</taxon>
    </lineage>
</organism>
<dbReference type="AlphaFoldDB" id="A0A4Q1BVV4"/>
<evidence type="ECO:0000259" key="1">
    <source>
        <dbReference type="Pfam" id="PF19026"/>
    </source>
</evidence>
<gene>
    <name evidence="2" type="ORF">M231_00274</name>
</gene>
<dbReference type="Pfam" id="PF19026">
    <property type="entry name" value="UBA_HYPK"/>
    <property type="match status" value="1"/>
</dbReference>
<dbReference type="CDD" id="cd14278">
    <property type="entry name" value="UBA_NAC_like"/>
    <property type="match status" value="1"/>
</dbReference>
<comment type="caution">
    <text evidence="2">The sequence shown here is derived from an EMBL/GenBank/DDBJ whole genome shotgun (WGS) entry which is preliminary data.</text>
</comment>
<feature type="domain" description="Nascent polypeptide-associated complex subunit alpha-like UBA" evidence="1">
    <location>
        <begin position="66"/>
        <end position="103"/>
    </location>
</feature>
<protein>
    <recommendedName>
        <fullName evidence="1">Nascent polypeptide-associated complex subunit alpha-like UBA domain-containing protein</fullName>
    </recommendedName>
</protein>